<evidence type="ECO:0000256" key="1">
    <source>
        <dbReference type="SAM" id="MobiDB-lite"/>
    </source>
</evidence>
<dbReference type="EMBL" id="BMVP01000001">
    <property type="protein sequence ID" value="GHB41732.1"/>
    <property type="molecule type" value="Genomic_DNA"/>
</dbReference>
<feature type="compositionally biased region" description="Polar residues" evidence="1">
    <location>
        <begin position="76"/>
        <end position="85"/>
    </location>
</feature>
<evidence type="ECO:0000256" key="2">
    <source>
        <dbReference type="SAM" id="SignalP"/>
    </source>
</evidence>
<name>A0ABQ3EN92_9ACTN</name>
<accession>A0ABQ3EN92</accession>
<feature type="chain" id="PRO_5046776367" evidence="2">
    <location>
        <begin position="36"/>
        <end position="139"/>
    </location>
</feature>
<comment type="caution">
    <text evidence="3">The sequence shown here is derived from an EMBL/GenBank/DDBJ whole genome shotgun (WGS) entry which is preliminary data.</text>
</comment>
<protein>
    <submittedName>
        <fullName evidence="3">Uncharacterized protein</fullName>
    </submittedName>
</protein>
<evidence type="ECO:0000313" key="4">
    <source>
        <dbReference type="Proteomes" id="UP000642673"/>
    </source>
</evidence>
<gene>
    <name evidence="3" type="ORF">GCM10010347_09310</name>
</gene>
<feature type="region of interest" description="Disordered" evidence="1">
    <location>
        <begin position="53"/>
        <end position="91"/>
    </location>
</feature>
<keyword evidence="4" id="KW-1185">Reference proteome</keyword>
<sequence length="139" mass="14523">MSTRVFRRNRTLTAMAPMVTAVLAGGLLMAAPASAAPPVGTVSFSGKVTCKSAFPAPNNSVPTRVSLDSDEDDASGPTNNPTNRRATFGPISLDVPLDSKFSLTVDVTCKAPGKKAQQFTRTIAQDSLTEGDTVPLNIK</sequence>
<organism evidence="3 4">
    <name type="scientific">Streptomyces cirratus</name>
    <dbReference type="NCBI Taxonomy" id="68187"/>
    <lineage>
        <taxon>Bacteria</taxon>
        <taxon>Bacillati</taxon>
        <taxon>Actinomycetota</taxon>
        <taxon>Actinomycetes</taxon>
        <taxon>Kitasatosporales</taxon>
        <taxon>Streptomycetaceae</taxon>
        <taxon>Streptomyces</taxon>
    </lineage>
</organism>
<feature type="signal peptide" evidence="2">
    <location>
        <begin position="1"/>
        <end position="35"/>
    </location>
</feature>
<keyword evidence="2" id="KW-0732">Signal</keyword>
<reference evidence="4" key="1">
    <citation type="journal article" date="2019" name="Int. J. Syst. Evol. Microbiol.">
        <title>The Global Catalogue of Microorganisms (GCM) 10K type strain sequencing project: providing services to taxonomists for standard genome sequencing and annotation.</title>
        <authorList>
            <consortium name="The Broad Institute Genomics Platform"/>
            <consortium name="The Broad Institute Genome Sequencing Center for Infectious Disease"/>
            <person name="Wu L."/>
            <person name="Ma J."/>
        </authorList>
    </citation>
    <scope>NUCLEOTIDE SEQUENCE [LARGE SCALE GENOMIC DNA]</scope>
    <source>
        <strain evidence="4">JCM 4738</strain>
    </source>
</reference>
<proteinExistence type="predicted"/>
<dbReference type="Proteomes" id="UP000642673">
    <property type="component" value="Unassembled WGS sequence"/>
</dbReference>
<evidence type="ECO:0000313" key="3">
    <source>
        <dbReference type="EMBL" id="GHB41732.1"/>
    </source>
</evidence>